<dbReference type="GO" id="GO:0043953">
    <property type="term" value="P:protein transport by the Tat complex"/>
    <property type="evidence" value="ECO:0007669"/>
    <property type="project" value="TreeGrafter"/>
</dbReference>
<name>A0A3B1D0M9_9ZZZZ</name>
<reference evidence="6" key="1">
    <citation type="submission" date="2018-06" db="EMBL/GenBank/DDBJ databases">
        <authorList>
            <person name="Zhirakovskaya E."/>
        </authorList>
    </citation>
    <scope>NUCLEOTIDE SEQUENCE</scope>
</reference>
<dbReference type="Pfam" id="PF00902">
    <property type="entry name" value="TatC"/>
    <property type="match status" value="1"/>
</dbReference>
<gene>
    <name evidence="6" type="ORF">MNBD_NITROSPIRAE02-1126</name>
</gene>
<evidence type="ECO:0000256" key="5">
    <source>
        <dbReference type="SAM" id="Phobius"/>
    </source>
</evidence>
<dbReference type="GO" id="GO:0033281">
    <property type="term" value="C:TAT protein transport complex"/>
    <property type="evidence" value="ECO:0007669"/>
    <property type="project" value="TreeGrafter"/>
</dbReference>
<dbReference type="InterPro" id="IPR002033">
    <property type="entry name" value="TatC"/>
</dbReference>
<keyword evidence="3 5" id="KW-1133">Transmembrane helix</keyword>
<accession>A0A3B1D0M9</accession>
<proteinExistence type="inferred from homology"/>
<feature type="transmembrane region" description="Helical" evidence="5">
    <location>
        <begin position="82"/>
        <end position="103"/>
    </location>
</feature>
<keyword evidence="2 5" id="KW-0812">Transmembrane</keyword>
<keyword evidence="4 5" id="KW-0472">Membrane</keyword>
<dbReference type="EMBL" id="UOGH01000089">
    <property type="protein sequence ID" value="VAX28510.1"/>
    <property type="molecule type" value="Genomic_DNA"/>
</dbReference>
<dbReference type="GO" id="GO:0009977">
    <property type="term" value="F:proton motive force dependent protein transmembrane transporter activity"/>
    <property type="evidence" value="ECO:0007669"/>
    <property type="project" value="TreeGrafter"/>
</dbReference>
<dbReference type="PANTHER" id="PTHR30371">
    <property type="entry name" value="SEC-INDEPENDENT PROTEIN TRANSLOCASE PROTEIN TATC"/>
    <property type="match status" value="1"/>
</dbReference>
<dbReference type="GO" id="GO:0065002">
    <property type="term" value="P:intracellular protein transmembrane transport"/>
    <property type="evidence" value="ECO:0007669"/>
    <property type="project" value="TreeGrafter"/>
</dbReference>
<dbReference type="NCBIfam" id="TIGR00945">
    <property type="entry name" value="tatC"/>
    <property type="match status" value="1"/>
</dbReference>
<dbReference type="HAMAP" id="MF_00902">
    <property type="entry name" value="TatC"/>
    <property type="match status" value="1"/>
</dbReference>
<protein>
    <submittedName>
        <fullName evidence="6">Twin-arginine translocation protein TatC</fullName>
    </submittedName>
</protein>
<dbReference type="PRINTS" id="PR01840">
    <property type="entry name" value="TATCFAMILY"/>
</dbReference>
<evidence type="ECO:0000256" key="3">
    <source>
        <dbReference type="ARBA" id="ARBA00022989"/>
    </source>
</evidence>
<evidence type="ECO:0000313" key="6">
    <source>
        <dbReference type="EMBL" id="VAX28510.1"/>
    </source>
</evidence>
<comment type="subcellular location">
    <subcellularLocation>
        <location evidence="1">Membrane</location>
        <topology evidence="1">Multi-pass membrane protein</topology>
    </subcellularLocation>
</comment>
<dbReference type="PANTHER" id="PTHR30371:SF0">
    <property type="entry name" value="SEC-INDEPENDENT PROTEIN TRANSLOCASE PROTEIN TATC, CHLOROPLASTIC-RELATED"/>
    <property type="match status" value="1"/>
</dbReference>
<dbReference type="AlphaFoldDB" id="A0A3B1D0M9"/>
<feature type="transmembrane region" description="Helical" evidence="5">
    <location>
        <begin position="173"/>
        <end position="197"/>
    </location>
</feature>
<sequence length="261" mass="28950">MAEEKLPFTEHLTELRQRLIKSFVAVLIGFGLSFNFSEQLFRLLTLPLRSDLHLKTTSPYIEFITKDSPIQKLVFLAPAEAFWMNIKVAMVAGIVLALPVALYQLWKFIAPGLMPSEKKYVGPFVVSGTLLFLIGALFCFTIILPFAMGFLLTYKTASLTPMISVGSYVDFCLKFLLSFGAVFELPIVILFLTRAGVVTPKTLAKNRKYAVLLAFVLAAVLTPTPDAFNQTLMAVPIILLYEAGIIISKIFSKKKPADEGN</sequence>
<evidence type="ECO:0000256" key="4">
    <source>
        <dbReference type="ARBA" id="ARBA00023136"/>
    </source>
</evidence>
<evidence type="ECO:0000256" key="2">
    <source>
        <dbReference type="ARBA" id="ARBA00022692"/>
    </source>
</evidence>
<feature type="transmembrane region" description="Helical" evidence="5">
    <location>
        <begin position="231"/>
        <end position="251"/>
    </location>
</feature>
<organism evidence="6">
    <name type="scientific">hydrothermal vent metagenome</name>
    <dbReference type="NCBI Taxonomy" id="652676"/>
    <lineage>
        <taxon>unclassified sequences</taxon>
        <taxon>metagenomes</taxon>
        <taxon>ecological metagenomes</taxon>
    </lineage>
</organism>
<evidence type="ECO:0000256" key="1">
    <source>
        <dbReference type="ARBA" id="ARBA00004141"/>
    </source>
</evidence>
<feature type="transmembrane region" description="Helical" evidence="5">
    <location>
        <begin position="20"/>
        <end position="37"/>
    </location>
</feature>
<feature type="transmembrane region" description="Helical" evidence="5">
    <location>
        <begin position="124"/>
        <end position="153"/>
    </location>
</feature>
<feature type="transmembrane region" description="Helical" evidence="5">
    <location>
        <begin position="209"/>
        <end position="225"/>
    </location>
</feature>